<sequence>MKNKLSIKIFAFVVFCLILGTSTASLASTANCPIHGLPANCGQMQSRYGYFGPQQVFGFMYPRAPLGSGQRYAVVETAVERYPGYHLLSRVTIANSAHRVQGTPVQSTGSVYATSVVATSPRISTSNSRWYFLGFHSVMDDYMGMWRSCTRVVQ</sequence>
<evidence type="ECO:0000313" key="2">
    <source>
        <dbReference type="EMBL" id="QNO15612.1"/>
    </source>
</evidence>
<dbReference type="RefSeq" id="WP_213166013.1">
    <property type="nucleotide sequence ID" value="NZ_CP058559.1"/>
</dbReference>
<evidence type="ECO:0000256" key="1">
    <source>
        <dbReference type="SAM" id="SignalP"/>
    </source>
</evidence>
<dbReference type="Proteomes" id="UP000516160">
    <property type="component" value="Chromosome"/>
</dbReference>
<proteinExistence type="predicted"/>
<keyword evidence="1" id="KW-0732">Signal</keyword>
<dbReference type="AlphaFoldDB" id="A0A7G9WAA0"/>
<protein>
    <submittedName>
        <fullName evidence="2">Uncharacterized protein</fullName>
    </submittedName>
</protein>
<feature type="chain" id="PRO_5028900392" evidence="1">
    <location>
        <begin position="27"/>
        <end position="154"/>
    </location>
</feature>
<name>A0A7G9WAA0_ALKCA</name>
<feature type="signal peptide" evidence="1">
    <location>
        <begin position="1"/>
        <end position="26"/>
    </location>
</feature>
<organism evidence="2 3">
    <name type="scientific">Alkalicella caledoniensis</name>
    <dbReference type="NCBI Taxonomy" id="2731377"/>
    <lineage>
        <taxon>Bacteria</taxon>
        <taxon>Bacillati</taxon>
        <taxon>Bacillota</taxon>
        <taxon>Clostridia</taxon>
        <taxon>Eubacteriales</taxon>
        <taxon>Proteinivoracaceae</taxon>
        <taxon>Alkalicella</taxon>
    </lineage>
</organism>
<keyword evidence="3" id="KW-1185">Reference proteome</keyword>
<reference evidence="2 3" key="1">
    <citation type="submission" date="2020-07" db="EMBL/GenBank/DDBJ databases">
        <title>Alkalicella. sp. LB2 genome.</title>
        <authorList>
            <person name="Postec A."/>
            <person name="Quemeneur M."/>
        </authorList>
    </citation>
    <scope>NUCLEOTIDE SEQUENCE [LARGE SCALE GENOMIC DNA]</scope>
    <source>
        <strain evidence="2 3">LB2</strain>
    </source>
</reference>
<gene>
    <name evidence="2" type="ORF">HYG86_12930</name>
</gene>
<dbReference type="EMBL" id="CP058559">
    <property type="protein sequence ID" value="QNO15612.1"/>
    <property type="molecule type" value="Genomic_DNA"/>
</dbReference>
<dbReference type="KEGG" id="acae:HYG86_12930"/>
<evidence type="ECO:0000313" key="3">
    <source>
        <dbReference type="Proteomes" id="UP000516160"/>
    </source>
</evidence>
<accession>A0A7G9WAA0</accession>